<evidence type="ECO:0000256" key="1">
    <source>
        <dbReference type="SAM" id="Phobius"/>
    </source>
</evidence>
<dbReference type="VEuPathDB" id="FungiDB:ASPSYDRAFT_531529"/>
<dbReference type="AlphaFoldDB" id="A0A1L9T2B6"/>
<dbReference type="GeneID" id="63764706"/>
<keyword evidence="1" id="KW-0812">Transmembrane</keyword>
<reference evidence="3" key="1">
    <citation type="journal article" date="2017" name="Genome Biol.">
        <title>Comparative genomics reveals high biological diversity and specific adaptations in the industrially and medically important fungal genus Aspergillus.</title>
        <authorList>
            <person name="de Vries R.P."/>
            <person name="Riley R."/>
            <person name="Wiebenga A."/>
            <person name="Aguilar-Osorio G."/>
            <person name="Amillis S."/>
            <person name="Uchima C.A."/>
            <person name="Anderluh G."/>
            <person name="Asadollahi M."/>
            <person name="Askin M."/>
            <person name="Barry K."/>
            <person name="Battaglia E."/>
            <person name="Bayram O."/>
            <person name="Benocci T."/>
            <person name="Braus-Stromeyer S.A."/>
            <person name="Caldana C."/>
            <person name="Canovas D."/>
            <person name="Cerqueira G.C."/>
            <person name="Chen F."/>
            <person name="Chen W."/>
            <person name="Choi C."/>
            <person name="Clum A."/>
            <person name="Dos Santos R.A."/>
            <person name="Damasio A.R."/>
            <person name="Diallinas G."/>
            <person name="Emri T."/>
            <person name="Fekete E."/>
            <person name="Flipphi M."/>
            <person name="Freyberg S."/>
            <person name="Gallo A."/>
            <person name="Gournas C."/>
            <person name="Habgood R."/>
            <person name="Hainaut M."/>
            <person name="Harispe M.L."/>
            <person name="Henrissat B."/>
            <person name="Hilden K.S."/>
            <person name="Hope R."/>
            <person name="Hossain A."/>
            <person name="Karabika E."/>
            <person name="Karaffa L."/>
            <person name="Karanyi Z."/>
            <person name="Krasevec N."/>
            <person name="Kuo A."/>
            <person name="Kusch H."/>
            <person name="LaButti K."/>
            <person name="Lagendijk E.L."/>
            <person name="Lapidus A."/>
            <person name="Levasseur A."/>
            <person name="Lindquist E."/>
            <person name="Lipzen A."/>
            <person name="Logrieco A.F."/>
            <person name="MacCabe A."/>
            <person name="Maekelae M.R."/>
            <person name="Malavazi I."/>
            <person name="Melin P."/>
            <person name="Meyer V."/>
            <person name="Mielnichuk N."/>
            <person name="Miskei M."/>
            <person name="Molnar A.P."/>
            <person name="Mule G."/>
            <person name="Ngan C.Y."/>
            <person name="Orejas M."/>
            <person name="Orosz E."/>
            <person name="Ouedraogo J.P."/>
            <person name="Overkamp K.M."/>
            <person name="Park H.-S."/>
            <person name="Perrone G."/>
            <person name="Piumi F."/>
            <person name="Punt P.J."/>
            <person name="Ram A.F."/>
            <person name="Ramon A."/>
            <person name="Rauscher S."/>
            <person name="Record E."/>
            <person name="Riano-Pachon D.M."/>
            <person name="Robert V."/>
            <person name="Roehrig J."/>
            <person name="Ruller R."/>
            <person name="Salamov A."/>
            <person name="Salih N.S."/>
            <person name="Samson R.A."/>
            <person name="Sandor E."/>
            <person name="Sanguinetti M."/>
            <person name="Schuetze T."/>
            <person name="Sepcic K."/>
            <person name="Shelest E."/>
            <person name="Sherlock G."/>
            <person name="Sophianopoulou V."/>
            <person name="Squina F.M."/>
            <person name="Sun H."/>
            <person name="Susca A."/>
            <person name="Todd R.B."/>
            <person name="Tsang A."/>
            <person name="Unkles S.E."/>
            <person name="van de Wiele N."/>
            <person name="van Rossen-Uffink D."/>
            <person name="Oliveira J.V."/>
            <person name="Vesth T.C."/>
            <person name="Visser J."/>
            <person name="Yu J.-H."/>
            <person name="Zhou M."/>
            <person name="Andersen M.R."/>
            <person name="Archer D.B."/>
            <person name="Baker S.E."/>
            <person name="Benoit I."/>
            <person name="Brakhage A.A."/>
            <person name="Braus G.H."/>
            <person name="Fischer R."/>
            <person name="Frisvad J.C."/>
            <person name="Goldman G.H."/>
            <person name="Houbraken J."/>
            <person name="Oakley B."/>
            <person name="Pocsi I."/>
            <person name="Scazzocchio C."/>
            <person name="Seiboth B."/>
            <person name="vanKuyk P.A."/>
            <person name="Wortman J."/>
            <person name="Dyer P.S."/>
            <person name="Grigoriev I.V."/>
        </authorList>
    </citation>
    <scope>NUCLEOTIDE SEQUENCE [LARGE SCALE GENOMIC DNA]</scope>
    <source>
        <strain evidence="3">CBS 593.65</strain>
    </source>
</reference>
<dbReference type="RefSeq" id="XP_040697287.1">
    <property type="nucleotide sequence ID" value="XM_040848633.1"/>
</dbReference>
<dbReference type="Proteomes" id="UP000184356">
    <property type="component" value="Unassembled WGS sequence"/>
</dbReference>
<accession>A0A1L9T2B6</accession>
<evidence type="ECO:0000313" key="3">
    <source>
        <dbReference type="Proteomes" id="UP000184356"/>
    </source>
</evidence>
<gene>
    <name evidence="2" type="ORF">ASPSYDRAFT_531529</name>
</gene>
<protein>
    <submittedName>
        <fullName evidence="2">Uncharacterized protein</fullName>
    </submittedName>
</protein>
<keyword evidence="1" id="KW-0472">Membrane</keyword>
<dbReference type="EMBL" id="KV878597">
    <property type="protein sequence ID" value="OJJ53481.1"/>
    <property type="molecule type" value="Genomic_DNA"/>
</dbReference>
<proteinExistence type="predicted"/>
<keyword evidence="1" id="KW-1133">Transmembrane helix</keyword>
<sequence>MRLDYRNETRPWRQVMVISFPCIVGMLLLRHVGVLATPLQAKILRPSQCAGLGLDAVFLAELALSPKMILRVIPFRMDLTQ</sequence>
<organism evidence="2 3">
    <name type="scientific">Aspergillus sydowii CBS 593.65</name>
    <dbReference type="NCBI Taxonomy" id="1036612"/>
    <lineage>
        <taxon>Eukaryota</taxon>
        <taxon>Fungi</taxon>
        <taxon>Dikarya</taxon>
        <taxon>Ascomycota</taxon>
        <taxon>Pezizomycotina</taxon>
        <taxon>Eurotiomycetes</taxon>
        <taxon>Eurotiomycetidae</taxon>
        <taxon>Eurotiales</taxon>
        <taxon>Aspergillaceae</taxon>
        <taxon>Aspergillus</taxon>
        <taxon>Aspergillus subgen. Nidulantes</taxon>
    </lineage>
</organism>
<keyword evidence="3" id="KW-1185">Reference proteome</keyword>
<name>A0A1L9T2B6_9EURO</name>
<feature type="transmembrane region" description="Helical" evidence="1">
    <location>
        <begin position="12"/>
        <end position="32"/>
    </location>
</feature>
<evidence type="ECO:0000313" key="2">
    <source>
        <dbReference type="EMBL" id="OJJ53481.1"/>
    </source>
</evidence>